<organism evidence="2 3">
    <name type="scientific">Actinomycetospora straminea</name>
    <dbReference type="NCBI Taxonomy" id="663607"/>
    <lineage>
        <taxon>Bacteria</taxon>
        <taxon>Bacillati</taxon>
        <taxon>Actinomycetota</taxon>
        <taxon>Actinomycetes</taxon>
        <taxon>Pseudonocardiales</taxon>
        <taxon>Pseudonocardiaceae</taxon>
        <taxon>Actinomycetospora</taxon>
    </lineage>
</organism>
<keyword evidence="3" id="KW-1185">Reference proteome</keyword>
<dbReference type="RefSeq" id="WP_274231709.1">
    <property type="nucleotide sequence ID" value="NZ_BAABHQ010000009.1"/>
</dbReference>
<comment type="caution">
    <text evidence="2">The sequence shown here is derived from an EMBL/GenBank/DDBJ whole genome shotgun (WGS) entry which is preliminary data.</text>
</comment>
<feature type="compositionally biased region" description="Basic and acidic residues" evidence="1">
    <location>
        <begin position="27"/>
        <end position="44"/>
    </location>
</feature>
<reference evidence="3" key="1">
    <citation type="journal article" date="2019" name="Int. J. Syst. Evol. Microbiol.">
        <title>The Global Catalogue of Microorganisms (GCM) 10K type strain sequencing project: providing services to taxonomists for standard genome sequencing and annotation.</title>
        <authorList>
            <consortium name="The Broad Institute Genomics Platform"/>
            <consortium name="The Broad Institute Genome Sequencing Center for Infectious Disease"/>
            <person name="Wu L."/>
            <person name="Ma J."/>
        </authorList>
    </citation>
    <scope>NUCLEOTIDE SEQUENCE [LARGE SCALE GENOMIC DNA]</scope>
    <source>
        <strain evidence="3">JCM 17983</strain>
    </source>
</reference>
<proteinExistence type="predicted"/>
<gene>
    <name evidence="2" type="ORF">GCM10023203_33980</name>
</gene>
<evidence type="ECO:0000313" key="2">
    <source>
        <dbReference type="EMBL" id="GAA4880249.1"/>
    </source>
</evidence>
<feature type="region of interest" description="Disordered" evidence="1">
    <location>
        <begin position="1"/>
        <end position="51"/>
    </location>
</feature>
<accession>A0ABP9EP27</accession>
<sequence length="51" mass="5759">MTEPEAPRAAQRAHENAETPEEEYDEERAPAAKQAHDNREKADRSSTPPDQ</sequence>
<protein>
    <submittedName>
        <fullName evidence="2">Uncharacterized protein</fullName>
    </submittedName>
</protein>
<name>A0ABP9EP27_9PSEU</name>
<dbReference type="EMBL" id="BAABHQ010000009">
    <property type="protein sequence ID" value="GAA4880249.1"/>
    <property type="molecule type" value="Genomic_DNA"/>
</dbReference>
<evidence type="ECO:0000313" key="3">
    <source>
        <dbReference type="Proteomes" id="UP001500457"/>
    </source>
</evidence>
<evidence type="ECO:0000256" key="1">
    <source>
        <dbReference type="SAM" id="MobiDB-lite"/>
    </source>
</evidence>
<dbReference type="Proteomes" id="UP001500457">
    <property type="component" value="Unassembled WGS sequence"/>
</dbReference>